<gene>
    <name evidence="8" type="ORF">BU24DRAFT_325657</name>
</gene>
<comment type="catalytic activity">
    <reaction evidence="4">
        <text>Couples ATP hydrolysis with the unwinding of duplex DNA by translocating in the 3'-5' direction.</text>
        <dbReference type="EC" id="5.6.2.4"/>
    </reaction>
</comment>
<dbReference type="PANTHER" id="PTHR13710:SF105">
    <property type="entry name" value="ATP-DEPENDENT DNA HELICASE Q1"/>
    <property type="match status" value="1"/>
</dbReference>
<evidence type="ECO:0000256" key="3">
    <source>
        <dbReference type="ARBA" id="ARBA00023235"/>
    </source>
</evidence>
<dbReference type="EC" id="5.6.2.4" evidence="5"/>
<dbReference type="SMART" id="SM00490">
    <property type="entry name" value="HELICc"/>
    <property type="match status" value="1"/>
</dbReference>
<keyword evidence="8" id="KW-0378">Hydrolase</keyword>
<sequence>IIVYCDTVKRAVGLAEALQCVCYHRNAGSSREKQELVRQWTSGEQQVFTATNALGLGIDAPSIRAIIHVGVIRMIRQYSQESGRAGRDGLASEAIIMRGYREIRGRRVWDKMPEEVEEEMLELIDGNGCMRVVLDGAMDGRLDREGCEEGEAACQRCRLARWHDEGEEESGAREPTEDTRVEGTDEEVEAGAGAEEEVERVEEGEAE</sequence>
<dbReference type="Pfam" id="PF00271">
    <property type="entry name" value="Helicase_C"/>
    <property type="match status" value="1"/>
</dbReference>
<evidence type="ECO:0000313" key="8">
    <source>
        <dbReference type="EMBL" id="KAF2008294.1"/>
    </source>
</evidence>
<evidence type="ECO:0000256" key="1">
    <source>
        <dbReference type="ARBA" id="ARBA00005446"/>
    </source>
</evidence>
<dbReference type="GO" id="GO:0000724">
    <property type="term" value="P:double-strand break repair via homologous recombination"/>
    <property type="evidence" value="ECO:0007669"/>
    <property type="project" value="TreeGrafter"/>
</dbReference>
<dbReference type="AlphaFoldDB" id="A0A6A5X681"/>
<feature type="region of interest" description="Disordered" evidence="6">
    <location>
        <begin position="163"/>
        <end position="207"/>
    </location>
</feature>
<evidence type="ECO:0000256" key="2">
    <source>
        <dbReference type="ARBA" id="ARBA00023125"/>
    </source>
</evidence>
<protein>
    <recommendedName>
        <fullName evidence="5">DNA 3'-5' helicase</fullName>
        <ecNumber evidence="5">5.6.2.4</ecNumber>
    </recommendedName>
</protein>
<dbReference type="Proteomes" id="UP000799778">
    <property type="component" value="Unassembled WGS sequence"/>
</dbReference>
<feature type="non-terminal residue" evidence="8">
    <location>
        <position position="207"/>
    </location>
</feature>
<dbReference type="OrthoDB" id="3925403at2759"/>
<feature type="compositionally biased region" description="Basic and acidic residues" evidence="6">
    <location>
        <begin position="170"/>
        <end position="183"/>
    </location>
</feature>
<dbReference type="PROSITE" id="PS51194">
    <property type="entry name" value="HELICASE_CTER"/>
    <property type="match status" value="1"/>
</dbReference>
<organism evidence="8 9">
    <name type="scientific">Aaosphaeria arxii CBS 175.79</name>
    <dbReference type="NCBI Taxonomy" id="1450172"/>
    <lineage>
        <taxon>Eukaryota</taxon>
        <taxon>Fungi</taxon>
        <taxon>Dikarya</taxon>
        <taxon>Ascomycota</taxon>
        <taxon>Pezizomycotina</taxon>
        <taxon>Dothideomycetes</taxon>
        <taxon>Pleosporomycetidae</taxon>
        <taxon>Pleosporales</taxon>
        <taxon>Pleosporales incertae sedis</taxon>
        <taxon>Aaosphaeria</taxon>
    </lineage>
</organism>
<dbReference type="EMBL" id="ML978091">
    <property type="protein sequence ID" value="KAF2008294.1"/>
    <property type="molecule type" value="Genomic_DNA"/>
</dbReference>
<dbReference type="GO" id="GO:0009378">
    <property type="term" value="F:four-way junction helicase activity"/>
    <property type="evidence" value="ECO:0007669"/>
    <property type="project" value="TreeGrafter"/>
</dbReference>
<evidence type="ECO:0000256" key="5">
    <source>
        <dbReference type="ARBA" id="ARBA00034808"/>
    </source>
</evidence>
<dbReference type="InterPro" id="IPR027417">
    <property type="entry name" value="P-loop_NTPase"/>
</dbReference>
<dbReference type="GO" id="GO:0005694">
    <property type="term" value="C:chromosome"/>
    <property type="evidence" value="ECO:0007669"/>
    <property type="project" value="TreeGrafter"/>
</dbReference>
<dbReference type="Gene3D" id="3.40.50.300">
    <property type="entry name" value="P-loop containing nucleotide triphosphate hydrolases"/>
    <property type="match status" value="1"/>
</dbReference>
<accession>A0A6A5X681</accession>
<feature type="compositionally biased region" description="Acidic residues" evidence="6">
    <location>
        <begin position="184"/>
        <end position="207"/>
    </location>
</feature>
<evidence type="ECO:0000313" key="9">
    <source>
        <dbReference type="Proteomes" id="UP000799778"/>
    </source>
</evidence>
<comment type="similarity">
    <text evidence="1">Belongs to the helicase family. RecQ subfamily.</text>
</comment>
<proteinExistence type="inferred from homology"/>
<dbReference type="SUPFAM" id="SSF52540">
    <property type="entry name" value="P-loop containing nucleoside triphosphate hydrolases"/>
    <property type="match status" value="1"/>
</dbReference>
<evidence type="ECO:0000259" key="7">
    <source>
        <dbReference type="PROSITE" id="PS51194"/>
    </source>
</evidence>
<dbReference type="GO" id="GO:0003677">
    <property type="term" value="F:DNA binding"/>
    <property type="evidence" value="ECO:0007669"/>
    <property type="project" value="UniProtKB-KW"/>
</dbReference>
<keyword evidence="3" id="KW-0413">Isomerase</keyword>
<dbReference type="InterPro" id="IPR001650">
    <property type="entry name" value="Helicase_C-like"/>
</dbReference>
<evidence type="ECO:0000256" key="4">
    <source>
        <dbReference type="ARBA" id="ARBA00034617"/>
    </source>
</evidence>
<reference evidence="8" key="1">
    <citation type="journal article" date="2020" name="Stud. Mycol.">
        <title>101 Dothideomycetes genomes: a test case for predicting lifestyles and emergence of pathogens.</title>
        <authorList>
            <person name="Haridas S."/>
            <person name="Albert R."/>
            <person name="Binder M."/>
            <person name="Bloem J."/>
            <person name="Labutti K."/>
            <person name="Salamov A."/>
            <person name="Andreopoulos B."/>
            <person name="Baker S."/>
            <person name="Barry K."/>
            <person name="Bills G."/>
            <person name="Bluhm B."/>
            <person name="Cannon C."/>
            <person name="Castanera R."/>
            <person name="Culley D."/>
            <person name="Daum C."/>
            <person name="Ezra D."/>
            <person name="Gonzalez J."/>
            <person name="Henrissat B."/>
            <person name="Kuo A."/>
            <person name="Liang C."/>
            <person name="Lipzen A."/>
            <person name="Lutzoni F."/>
            <person name="Magnuson J."/>
            <person name="Mondo S."/>
            <person name="Nolan M."/>
            <person name="Ohm R."/>
            <person name="Pangilinan J."/>
            <person name="Park H.-J."/>
            <person name="Ramirez L."/>
            <person name="Alfaro M."/>
            <person name="Sun H."/>
            <person name="Tritt A."/>
            <person name="Yoshinaga Y."/>
            <person name="Zwiers L.-H."/>
            <person name="Turgeon B."/>
            <person name="Goodwin S."/>
            <person name="Spatafora J."/>
            <person name="Crous P."/>
            <person name="Grigoriev I."/>
        </authorList>
    </citation>
    <scope>NUCLEOTIDE SEQUENCE</scope>
    <source>
        <strain evidence="8">CBS 175.79</strain>
    </source>
</reference>
<dbReference type="GO" id="GO:0005737">
    <property type="term" value="C:cytoplasm"/>
    <property type="evidence" value="ECO:0007669"/>
    <property type="project" value="TreeGrafter"/>
</dbReference>
<feature type="domain" description="Helicase C-terminal" evidence="7">
    <location>
        <begin position="1"/>
        <end position="124"/>
    </location>
</feature>
<feature type="non-terminal residue" evidence="8">
    <location>
        <position position="1"/>
    </location>
</feature>
<keyword evidence="9" id="KW-1185">Reference proteome</keyword>
<dbReference type="PANTHER" id="PTHR13710">
    <property type="entry name" value="DNA HELICASE RECQ FAMILY MEMBER"/>
    <property type="match status" value="1"/>
</dbReference>
<dbReference type="GO" id="GO:0043138">
    <property type="term" value="F:3'-5' DNA helicase activity"/>
    <property type="evidence" value="ECO:0007669"/>
    <property type="project" value="UniProtKB-EC"/>
</dbReference>
<dbReference type="GO" id="GO:0016787">
    <property type="term" value="F:hydrolase activity"/>
    <property type="evidence" value="ECO:0007669"/>
    <property type="project" value="UniProtKB-KW"/>
</dbReference>
<name>A0A6A5X681_9PLEO</name>
<keyword evidence="2" id="KW-0238">DNA-binding</keyword>
<dbReference type="GeneID" id="54280374"/>
<evidence type="ECO:0000256" key="6">
    <source>
        <dbReference type="SAM" id="MobiDB-lite"/>
    </source>
</evidence>
<dbReference type="RefSeq" id="XP_033376633.1">
    <property type="nucleotide sequence ID" value="XM_033522977.1"/>
</dbReference>